<name>A0A200Q6V5_MACCD</name>
<evidence type="ECO:0000256" key="1">
    <source>
        <dbReference type="ARBA" id="ARBA00008690"/>
    </source>
</evidence>
<dbReference type="PANTHER" id="PTHR33155:SF27">
    <property type="entry name" value="FANTASTIC FOUR-LIKE PROTEIN (DUF3049)"/>
    <property type="match status" value="1"/>
</dbReference>
<dbReference type="PANTHER" id="PTHR33155">
    <property type="entry name" value="FANTASTIC FOUR-LIKE PROTEIN (DUF3049)"/>
    <property type="match status" value="1"/>
</dbReference>
<evidence type="ECO:0000313" key="3">
    <source>
        <dbReference type="EMBL" id="OVA06178.1"/>
    </source>
</evidence>
<reference evidence="3 4" key="1">
    <citation type="journal article" date="2017" name="Mol. Plant">
        <title>The Genome of Medicinal Plant Macleaya cordata Provides New Insights into Benzylisoquinoline Alkaloids Metabolism.</title>
        <authorList>
            <person name="Liu X."/>
            <person name="Liu Y."/>
            <person name="Huang P."/>
            <person name="Ma Y."/>
            <person name="Qing Z."/>
            <person name="Tang Q."/>
            <person name="Cao H."/>
            <person name="Cheng P."/>
            <person name="Zheng Y."/>
            <person name="Yuan Z."/>
            <person name="Zhou Y."/>
            <person name="Liu J."/>
            <person name="Tang Z."/>
            <person name="Zhuo Y."/>
            <person name="Zhang Y."/>
            <person name="Yu L."/>
            <person name="Huang J."/>
            <person name="Yang P."/>
            <person name="Peng Q."/>
            <person name="Zhang J."/>
            <person name="Jiang W."/>
            <person name="Zhang Z."/>
            <person name="Lin K."/>
            <person name="Ro D.K."/>
            <person name="Chen X."/>
            <person name="Xiong X."/>
            <person name="Shang Y."/>
            <person name="Huang S."/>
            <person name="Zeng J."/>
        </authorList>
    </citation>
    <scope>NUCLEOTIDE SEQUENCE [LARGE SCALE GENOMIC DNA]</scope>
    <source>
        <strain evidence="4">cv. BLH2017</strain>
        <tissue evidence="3">Root</tissue>
    </source>
</reference>
<dbReference type="InParanoid" id="A0A200Q6V5"/>
<dbReference type="AlphaFoldDB" id="A0A200Q6V5"/>
<protein>
    <submittedName>
        <fullName evidence="3">The fantastic four family</fullName>
    </submittedName>
</protein>
<evidence type="ECO:0000259" key="2">
    <source>
        <dbReference type="Pfam" id="PF11250"/>
    </source>
</evidence>
<keyword evidence="4" id="KW-1185">Reference proteome</keyword>
<feature type="domain" description="FAF" evidence="2">
    <location>
        <begin position="150"/>
        <end position="203"/>
    </location>
</feature>
<accession>A0A200Q6V5</accession>
<dbReference type="STRING" id="56857.A0A200Q6V5"/>
<organism evidence="3 4">
    <name type="scientific">Macleaya cordata</name>
    <name type="common">Five-seeded plume-poppy</name>
    <name type="synonym">Bocconia cordata</name>
    <dbReference type="NCBI Taxonomy" id="56857"/>
    <lineage>
        <taxon>Eukaryota</taxon>
        <taxon>Viridiplantae</taxon>
        <taxon>Streptophyta</taxon>
        <taxon>Embryophyta</taxon>
        <taxon>Tracheophyta</taxon>
        <taxon>Spermatophyta</taxon>
        <taxon>Magnoliopsida</taxon>
        <taxon>Ranunculales</taxon>
        <taxon>Papaveraceae</taxon>
        <taxon>Papaveroideae</taxon>
        <taxon>Macleaya</taxon>
    </lineage>
</organism>
<dbReference type="OMA" id="FASCTEN"/>
<dbReference type="InterPro" id="IPR021410">
    <property type="entry name" value="FAF"/>
</dbReference>
<dbReference type="OrthoDB" id="1931928at2759"/>
<proteinExistence type="inferred from homology"/>
<dbReference type="InterPro" id="IPR046431">
    <property type="entry name" value="FAF_dom"/>
</dbReference>
<gene>
    <name evidence="3" type="ORF">BVC80_857g14</name>
</gene>
<comment type="caution">
    <text evidence="3">The sequence shown here is derived from an EMBL/GenBank/DDBJ whole genome shotgun (WGS) entry which is preliminary data.</text>
</comment>
<dbReference type="EMBL" id="MVGT01002934">
    <property type="protein sequence ID" value="OVA06178.1"/>
    <property type="molecule type" value="Genomic_DNA"/>
</dbReference>
<dbReference type="Pfam" id="PF11250">
    <property type="entry name" value="FAF"/>
    <property type="match status" value="1"/>
</dbReference>
<dbReference type="Proteomes" id="UP000195402">
    <property type="component" value="Unassembled WGS sequence"/>
</dbReference>
<comment type="similarity">
    <text evidence="1">Belongs to the fantastic four family.</text>
</comment>
<evidence type="ECO:0000313" key="4">
    <source>
        <dbReference type="Proteomes" id="UP000195402"/>
    </source>
</evidence>
<sequence length="270" mass="31535">MLNFCKRKFLHSFLSFSNYSSEDRYRKFHSMDSGLSLIVGDCPRPDNVLESTAVKPIRRKKISNSGNYGYCSLDEIISGGGGNGVNGLMSCTESLGFESSDQMEKELEDDDDDHHQMVEVLISKPINDRSRWRRFVDRDELMENKKKKVFPPPLSSMNRNGKPNFFLRPVRKDGRLELTEVRINRPDQIFRACRQDGRLRLHFNIVPQLITQEEEEIEEESSSVRELKFPLTSGEGFRWCHELSNHHHHHHHTWNQHHHQVTTRSTVHVL</sequence>